<dbReference type="GO" id="GO:0005615">
    <property type="term" value="C:extracellular space"/>
    <property type="evidence" value="ECO:0007669"/>
    <property type="project" value="TreeGrafter"/>
</dbReference>
<dbReference type="FunFam" id="1.20.5.170:FF:000004">
    <property type="entry name" value="Keratin, type II cytoskeletal 5"/>
    <property type="match status" value="1"/>
</dbReference>
<dbReference type="FunFam" id="1.20.5.1160:FF:000001">
    <property type="entry name" value="Keratin type II"/>
    <property type="match status" value="1"/>
</dbReference>
<comment type="similarity">
    <text evidence="3 4">Belongs to the intermediate filament family.</text>
</comment>
<comment type="caution">
    <text evidence="8">The sequence shown here is derived from an EMBL/GenBank/DDBJ whole genome shotgun (WGS) entry which is preliminary data.</text>
</comment>
<dbReference type="PROSITE" id="PS51842">
    <property type="entry name" value="IF_ROD_2"/>
    <property type="match status" value="1"/>
</dbReference>
<dbReference type="InterPro" id="IPR018039">
    <property type="entry name" value="IF_conserved"/>
</dbReference>
<feature type="non-terminal residue" evidence="8">
    <location>
        <position position="1"/>
    </location>
</feature>
<gene>
    <name evidence="8" type="primary">Krt75_2</name>
    <name evidence="8" type="ORF">CEYCYA_R05837</name>
</gene>
<feature type="coiled-coil region" evidence="5">
    <location>
        <begin position="409"/>
        <end position="489"/>
    </location>
</feature>
<dbReference type="InterPro" id="IPR032444">
    <property type="entry name" value="Keratin_2_head"/>
</dbReference>
<feature type="compositionally biased region" description="Gly residues" evidence="6">
    <location>
        <begin position="634"/>
        <end position="646"/>
    </location>
</feature>
<dbReference type="AlphaFoldDB" id="A0A7L4NM07"/>
<evidence type="ECO:0000313" key="9">
    <source>
        <dbReference type="Proteomes" id="UP000586704"/>
    </source>
</evidence>
<evidence type="ECO:0000256" key="3">
    <source>
        <dbReference type="ARBA" id="ARBA00061646"/>
    </source>
</evidence>
<dbReference type="InterPro" id="IPR003054">
    <property type="entry name" value="Keratin_II"/>
</dbReference>
<proteinExistence type="inferred from homology"/>
<keyword evidence="2 5" id="KW-0175">Coiled coil</keyword>
<evidence type="ECO:0000256" key="4">
    <source>
        <dbReference type="RuleBase" id="RU000685"/>
    </source>
</evidence>
<feature type="domain" description="IF rod" evidence="7">
    <location>
        <begin position="196"/>
        <end position="511"/>
    </location>
</feature>
<feature type="non-terminal residue" evidence="8">
    <location>
        <position position="693"/>
    </location>
</feature>
<evidence type="ECO:0000313" key="8">
    <source>
        <dbReference type="EMBL" id="NXY90175.1"/>
    </source>
</evidence>
<feature type="compositionally biased region" description="Low complexity" evidence="6">
    <location>
        <begin position="669"/>
        <end position="687"/>
    </location>
</feature>
<dbReference type="GO" id="GO:0031424">
    <property type="term" value="P:keratinization"/>
    <property type="evidence" value="ECO:0007669"/>
    <property type="project" value="TreeGrafter"/>
</dbReference>
<dbReference type="Pfam" id="PF16208">
    <property type="entry name" value="Keratin_2_head"/>
    <property type="match status" value="1"/>
</dbReference>
<protein>
    <submittedName>
        <fullName evidence="8">K2C75 protein</fullName>
    </submittedName>
</protein>
<dbReference type="PRINTS" id="PR01276">
    <property type="entry name" value="TYPE2KERATIN"/>
</dbReference>
<dbReference type="PANTHER" id="PTHR45616">
    <property type="entry name" value="GATA-TYPE DOMAIN-CONTAINING PROTEIN"/>
    <property type="match status" value="1"/>
</dbReference>
<dbReference type="EMBL" id="VYZU01080091">
    <property type="protein sequence ID" value="NXY90175.1"/>
    <property type="molecule type" value="Genomic_DNA"/>
</dbReference>
<evidence type="ECO:0000259" key="7">
    <source>
        <dbReference type="PROSITE" id="PS51842"/>
    </source>
</evidence>
<dbReference type="OrthoDB" id="2441647at2759"/>
<accession>A0A7L4NM07</accession>
<dbReference type="PANTHER" id="PTHR45616:SF62">
    <property type="entry name" value="IF ROD DOMAIN-CONTAINING PROTEIN"/>
    <property type="match status" value="1"/>
</dbReference>
<dbReference type="GO" id="GO:0045095">
    <property type="term" value="C:keratin filament"/>
    <property type="evidence" value="ECO:0007669"/>
    <property type="project" value="InterPro"/>
</dbReference>
<sequence length="693" mass="69908">MNRQTLSMRAGGGGRTYSTASAIVPGGNRVGFSSMSVARSGGGGGGFGRLIGGGGGGGFGSRSLYNLGGSKRISIGVGSSFRAAFGSGAGAGSGLGGGGGCGFGGGGAAGSLAGGGYGFGGGAGGLGFGGGHGGGGGFGFGGVGFSGGLGGGRGPVGFGGGPPGVGTIQEVTVNQSLLAPLNLEIDPNIHQVRKDEKEQIKTLNNKFASFIDKVRFLEQQNKVLETKWTLLQDQGQKNNSGKNNLDPLFEAYINNLKRQLANLFNERGRMDGELKNMQDLVEDFKNKYEEEINRRTAAENEFVVLKKDVDAAYMNKVELEAKVDALTDELNFLRALYDAELAQLSAQVSDTAVILSMDNNRDLDLSSIIAEVKAQYEDIANRSRAEAEAWYQTKFEELQATAGKHGDDLRNTKGEISELNRLIQRIRAEIENTRNQCATLQTAIADSEERGELALKDAKAKMIDLEDALQKAKADMARQLREYQELMNVKLALDIEIATYRKLLEGEESRWEQNPCRNNTHYSVISSSSSMAGGAGLGGGFGGLSLSGGGGGSSFGLGGGGGSGFGLGGGGGSGFGLGGGSGSGFGLGGGSGSGFGLGGGGGGGGYSFGSGGGLVLGGGGGGLGGGFGGGSGLSTGSGLGHSGGGSSSLSTSGGNFSSGSAKGTNTGVKIVSKTSSSKKSIKSQSLKNATQPE</sequence>
<feature type="region of interest" description="Disordered" evidence="6">
    <location>
        <begin position="634"/>
        <end position="693"/>
    </location>
</feature>
<keyword evidence="9" id="KW-1185">Reference proteome</keyword>
<dbReference type="FunFam" id="1.20.5.500:FF:000001">
    <property type="entry name" value="Type II keratin 23"/>
    <property type="match status" value="1"/>
</dbReference>
<dbReference type="Gene3D" id="1.20.5.500">
    <property type="entry name" value="Single helix bin"/>
    <property type="match status" value="1"/>
</dbReference>
<dbReference type="GO" id="GO:0030280">
    <property type="term" value="F:structural constituent of skin epidermis"/>
    <property type="evidence" value="ECO:0007669"/>
    <property type="project" value="TreeGrafter"/>
</dbReference>
<dbReference type="Pfam" id="PF00038">
    <property type="entry name" value="Filament"/>
    <property type="match status" value="1"/>
</dbReference>
<dbReference type="SUPFAM" id="SSF64593">
    <property type="entry name" value="Intermediate filament protein, coiled coil region"/>
    <property type="match status" value="3"/>
</dbReference>
<evidence type="ECO:0000256" key="6">
    <source>
        <dbReference type="SAM" id="MobiDB-lite"/>
    </source>
</evidence>
<keyword evidence="1 4" id="KW-0403">Intermediate filament</keyword>
<evidence type="ECO:0000256" key="2">
    <source>
        <dbReference type="ARBA" id="ARBA00023054"/>
    </source>
</evidence>
<dbReference type="Gene3D" id="1.20.5.170">
    <property type="match status" value="1"/>
</dbReference>
<dbReference type="InterPro" id="IPR039008">
    <property type="entry name" value="IF_rod_dom"/>
</dbReference>
<reference evidence="8 9" key="1">
    <citation type="submission" date="2020-02" db="EMBL/GenBank/DDBJ databases">
        <title>Bird 10,000 Genomes (B10K) Project - Family phase.</title>
        <authorList>
            <person name="Zhang G."/>
        </authorList>
    </citation>
    <scope>NUCLEOTIDE SEQUENCE [LARGE SCALE GENOMIC DNA]</scope>
    <source>
        <strain evidence="8">B10K-DU-013-51</strain>
        <tissue evidence="8">Mixed tissue sample</tissue>
    </source>
</reference>
<dbReference type="GO" id="GO:0045109">
    <property type="term" value="P:intermediate filament organization"/>
    <property type="evidence" value="ECO:0007669"/>
    <property type="project" value="TreeGrafter"/>
</dbReference>
<feature type="compositionally biased region" description="Low complexity" evidence="6">
    <location>
        <begin position="647"/>
        <end position="660"/>
    </location>
</feature>
<dbReference type="Gene3D" id="1.20.5.1160">
    <property type="entry name" value="Vasodilator-stimulated phosphoprotein"/>
    <property type="match status" value="1"/>
</dbReference>
<dbReference type="SMART" id="SM01391">
    <property type="entry name" value="Filament"/>
    <property type="match status" value="1"/>
</dbReference>
<dbReference type="PROSITE" id="PS00226">
    <property type="entry name" value="IF_ROD_1"/>
    <property type="match status" value="1"/>
</dbReference>
<evidence type="ECO:0000256" key="5">
    <source>
        <dbReference type="SAM" id="Coils"/>
    </source>
</evidence>
<organism evidence="8 9">
    <name type="scientific">Ceyx cyanopectus</name>
    <name type="common">Indigo-banded kingfisher</name>
    <dbReference type="NCBI Taxonomy" id="390723"/>
    <lineage>
        <taxon>Eukaryota</taxon>
        <taxon>Metazoa</taxon>
        <taxon>Chordata</taxon>
        <taxon>Craniata</taxon>
        <taxon>Vertebrata</taxon>
        <taxon>Euteleostomi</taxon>
        <taxon>Archelosauria</taxon>
        <taxon>Archosauria</taxon>
        <taxon>Dinosauria</taxon>
        <taxon>Saurischia</taxon>
        <taxon>Theropoda</taxon>
        <taxon>Coelurosauria</taxon>
        <taxon>Aves</taxon>
        <taxon>Neognathae</taxon>
        <taxon>Neoaves</taxon>
        <taxon>Telluraves</taxon>
        <taxon>Coraciimorphae</taxon>
        <taxon>Coraciiformes</taxon>
        <taxon>Alcedinidae</taxon>
        <taxon>Ceyx</taxon>
    </lineage>
</organism>
<feature type="coiled-coil region" evidence="5">
    <location>
        <begin position="253"/>
        <end position="336"/>
    </location>
</feature>
<name>A0A7L4NM07_9AVES</name>
<evidence type="ECO:0000256" key="1">
    <source>
        <dbReference type="ARBA" id="ARBA00022754"/>
    </source>
</evidence>
<dbReference type="Proteomes" id="UP000586704">
    <property type="component" value="Unassembled WGS sequence"/>
</dbReference>